<dbReference type="KEGG" id="lak:106165458"/>
<dbReference type="OrthoDB" id="504708at2759"/>
<feature type="domain" description="NodB homology" evidence="2">
    <location>
        <begin position="143"/>
        <end position="251"/>
    </location>
</feature>
<dbReference type="SUPFAM" id="SSF88713">
    <property type="entry name" value="Glycoside hydrolase/deacetylase"/>
    <property type="match status" value="1"/>
</dbReference>
<dbReference type="InParanoid" id="A0A1S3ILK0"/>
<name>A0A1S3ILK0_LINAN</name>
<dbReference type="PANTHER" id="PTHR45985:SF3">
    <property type="entry name" value="CHITIN DEACETYLASE-LIKE 4"/>
    <property type="match status" value="1"/>
</dbReference>
<dbReference type="PANTHER" id="PTHR45985">
    <property type="match status" value="1"/>
</dbReference>
<evidence type="ECO:0000259" key="2">
    <source>
        <dbReference type="Pfam" id="PF01522"/>
    </source>
</evidence>
<keyword evidence="1" id="KW-0732">Signal</keyword>
<dbReference type="OMA" id="NDYTLTN"/>
<dbReference type="GO" id="GO:0016810">
    <property type="term" value="F:hydrolase activity, acting on carbon-nitrogen (but not peptide) bonds"/>
    <property type="evidence" value="ECO:0007669"/>
    <property type="project" value="InterPro"/>
</dbReference>
<dbReference type="InterPro" id="IPR052740">
    <property type="entry name" value="CE4"/>
</dbReference>
<dbReference type="GO" id="GO:0005975">
    <property type="term" value="P:carbohydrate metabolic process"/>
    <property type="evidence" value="ECO:0007669"/>
    <property type="project" value="InterPro"/>
</dbReference>
<protein>
    <submittedName>
        <fullName evidence="4">Uncharacterized protein LOC106165458</fullName>
    </submittedName>
</protein>
<proteinExistence type="predicted"/>
<dbReference type="RefSeq" id="XP_013399120.1">
    <property type="nucleotide sequence ID" value="XM_013543666.1"/>
</dbReference>
<organism evidence="3 4">
    <name type="scientific">Lingula anatina</name>
    <name type="common">Brachiopod</name>
    <name type="synonym">Lingula unguis</name>
    <dbReference type="NCBI Taxonomy" id="7574"/>
    <lineage>
        <taxon>Eukaryota</taxon>
        <taxon>Metazoa</taxon>
        <taxon>Spiralia</taxon>
        <taxon>Lophotrochozoa</taxon>
        <taxon>Brachiopoda</taxon>
        <taxon>Linguliformea</taxon>
        <taxon>Lingulata</taxon>
        <taxon>Lingulida</taxon>
        <taxon>Linguloidea</taxon>
        <taxon>Lingulidae</taxon>
        <taxon>Lingula</taxon>
    </lineage>
</organism>
<dbReference type="Gene3D" id="3.20.20.370">
    <property type="entry name" value="Glycoside hydrolase/deacetylase"/>
    <property type="match status" value="1"/>
</dbReference>
<dbReference type="Proteomes" id="UP000085678">
    <property type="component" value="Unplaced"/>
</dbReference>
<evidence type="ECO:0000256" key="1">
    <source>
        <dbReference type="SAM" id="SignalP"/>
    </source>
</evidence>
<evidence type="ECO:0000313" key="4">
    <source>
        <dbReference type="RefSeq" id="XP_013399120.1"/>
    </source>
</evidence>
<dbReference type="AlphaFoldDB" id="A0A1S3ILK0"/>
<dbReference type="Pfam" id="PF01522">
    <property type="entry name" value="Polysacc_deac_1"/>
    <property type="match status" value="1"/>
</dbReference>
<dbReference type="GeneID" id="106165458"/>
<gene>
    <name evidence="4" type="primary">LOC106165458</name>
</gene>
<feature type="chain" id="PRO_5010335461" evidence="1">
    <location>
        <begin position="21"/>
        <end position="429"/>
    </location>
</feature>
<keyword evidence="3" id="KW-1185">Reference proteome</keyword>
<feature type="signal peptide" evidence="1">
    <location>
        <begin position="1"/>
        <end position="20"/>
    </location>
</feature>
<dbReference type="InterPro" id="IPR002509">
    <property type="entry name" value="NODB_dom"/>
</dbReference>
<sequence>MALKMSGVVSILSLIYLCLAIRSTQSYGGEFYDGKPSGYDDPPPCEDLGIGRFCIANCSLPGIYVCPRRHYFIPDKPPILSACPSGLLCQQRGGGRVKCAYGWDCHPVTDDPNVTISTGPSTTPGPSVVTNVIPGNLSRDEVPQFVYFSFDDAVNRMNYNLYSNLFAGRFVNPNGCPTTVSFNLCNESTNYELVRRLHRQGHEIASHSILHTNPKFWDGEMWEYEIQGMRELISDKTGIKEDEIVGMRAPFLVLGGNKQFSLLERFNYTYDASMVPAFSSNQEEPLWPFKLTGKPPRRYFFEPGTPTEAYPSVWEVPMNPYFYCPHAPDGAVSMLDGCHPGSYNATYLYLKYNFLRHYNSPSKAPFGINMHAAWFHPAWPYHFQAMEDFIGEICRLRNVYIVSVSRILKWMEDPVPLSRISESEAVKCN</sequence>
<dbReference type="InterPro" id="IPR011330">
    <property type="entry name" value="Glyco_hydro/deAcase_b/a-brl"/>
</dbReference>
<evidence type="ECO:0000313" key="3">
    <source>
        <dbReference type="Proteomes" id="UP000085678"/>
    </source>
</evidence>
<accession>A0A1S3ILK0</accession>
<reference evidence="4" key="1">
    <citation type="submission" date="2025-08" db="UniProtKB">
        <authorList>
            <consortium name="RefSeq"/>
        </authorList>
    </citation>
    <scope>IDENTIFICATION</scope>
    <source>
        <tissue evidence="4">Gonads</tissue>
    </source>
</reference>